<dbReference type="PANTHER" id="PTHR43130">
    <property type="entry name" value="ARAC-FAMILY TRANSCRIPTIONAL REGULATOR"/>
    <property type="match status" value="1"/>
</dbReference>
<dbReference type="EMBL" id="BAAAEI010000006">
    <property type="protein sequence ID" value="GAA0348945.1"/>
    <property type="molecule type" value="Genomic_DNA"/>
</dbReference>
<dbReference type="PROSITE" id="PS01124">
    <property type="entry name" value="HTH_ARAC_FAMILY_2"/>
    <property type="match status" value="1"/>
</dbReference>
<dbReference type="Proteomes" id="UP001501757">
    <property type="component" value="Unassembled WGS sequence"/>
</dbReference>
<dbReference type="InterPro" id="IPR009057">
    <property type="entry name" value="Homeodomain-like_sf"/>
</dbReference>
<comment type="caution">
    <text evidence="5">The sequence shown here is derived from an EMBL/GenBank/DDBJ whole genome shotgun (WGS) entry which is preliminary data.</text>
</comment>
<gene>
    <name evidence="5" type="ORF">GCM10009092_11660</name>
</gene>
<dbReference type="SUPFAM" id="SSF52317">
    <property type="entry name" value="Class I glutamine amidotransferase-like"/>
    <property type="match status" value="1"/>
</dbReference>
<evidence type="ECO:0000256" key="2">
    <source>
        <dbReference type="ARBA" id="ARBA00023125"/>
    </source>
</evidence>
<dbReference type="InterPro" id="IPR029062">
    <property type="entry name" value="Class_I_gatase-like"/>
</dbReference>
<dbReference type="Pfam" id="PF01965">
    <property type="entry name" value="DJ-1_PfpI"/>
    <property type="match status" value="1"/>
</dbReference>
<dbReference type="CDD" id="cd03137">
    <property type="entry name" value="GATase1_AraC_1"/>
    <property type="match status" value="1"/>
</dbReference>
<dbReference type="InterPro" id="IPR052158">
    <property type="entry name" value="INH-QAR"/>
</dbReference>
<dbReference type="InterPro" id="IPR018062">
    <property type="entry name" value="HTH_AraC-typ_CS"/>
</dbReference>
<dbReference type="RefSeq" id="WP_343842837.1">
    <property type="nucleotide sequence ID" value="NZ_BAAAEI010000006.1"/>
</dbReference>
<evidence type="ECO:0000313" key="6">
    <source>
        <dbReference type="Proteomes" id="UP001501757"/>
    </source>
</evidence>
<dbReference type="PROSITE" id="PS00041">
    <property type="entry name" value="HTH_ARAC_FAMILY_1"/>
    <property type="match status" value="1"/>
</dbReference>
<dbReference type="SMART" id="SM00342">
    <property type="entry name" value="HTH_ARAC"/>
    <property type="match status" value="1"/>
</dbReference>
<dbReference type="Gene3D" id="3.40.50.880">
    <property type="match status" value="1"/>
</dbReference>
<feature type="domain" description="HTH araC/xylS-type" evidence="4">
    <location>
        <begin position="219"/>
        <end position="317"/>
    </location>
</feature>
<dbReference type="InterPro" id="IPR018060">
    <property type="entry name" value="HTH_AraC"/>
</dbReference>
<dbReference type="SUPFAM" id="SSF46689">
    <property type="entry name" value="Homeodomain-like"/>
    <property type="match status" value="2"/>
</dbReference>
<keyword evidence="3" id="KW-0804">Transcription</keyword>
<protein>
    <submittedName>
        <fullName evidence="5">GlxA family transcriptional regulator</fullName>
    </submittedName>
</protein>
<evidence type="ECO:0000313" key="5">
    <source>
        <dbReference type="EMBL" id="GAA0348945.1"/>
    </source>
</evidence>
<proteinExistence type="predicted"/>
<keyword evidence="1" id="KW-0805">Transcription regulation</keyword>
<sequence length="320" mass="35927">MKQVGIFIYEQVQAVDLAGALDTFGQANEELKKLGRPAFYQIHLLGLNTQPVRAENGLKLMADVALNDCPALDYLVLPGGSGNQQLQQNPVFLHWLCSQDSQLEKLISICTGAFLLAASGLVNGKTLSTHWRFAQQLQDAFPAVQVNAEALYHKEDKYYSSGGMTAGIDLCLAILEEDLGLHLAQTVAQELVMYLRRSGNQTQYSRPLTVQASEETRFIQLQQWVLDNLHRPIGLAQMADKACLSERHFRRIFTQRFGLSPSRYLEQLRLDRARSLLLCDGYSLERVCQECGFSGANSFGRLFKLRFGFTPMDYRVHFGG</sequence>
<evidence type="ECO:0000256" key="3">
    <source>
        <dbReference type="ARBA" id="ARBA00023163"/>
    </source>
</evidence>
<organism evidence="5 6">
    <name type="scientific">Bowmanella denitrificans</name>
    <dbReference type="NCBI Taxonomy" id="366582"/>
    <lineage>
        <taxon>Bacteria</taxon>
        <taxon>Pseudomonadati</taxon>
        <taxon>Pseudomonadota</taxon>
        <taxon>Gammaproteobacteria</taxon>
        <taxon>Alteromonadales</taxon>
        <taxon>Alteromonadaceae</taxon>
        <taxon>Bowmanella</taxon>
    </lineage>
</organism>
<evidence type="ECO:0000259" key="4">
    <source>
        <dbReference type="PROSITE" id="PS01124"/>
    </source>
</evidence>
<dbReference type="InterPro" id="IPR002818">
    <property type="entry name" value="DJ-1/PfpI"/>
</dbReference>
<keyword evidence="2" id="KW-0238">DNA-binding</keyword>
<accession>A0ABN0WXY3</accession>
<evidence type="ECO:0000256" key="1">
    <source>
        <dbReference type="ARBA" id="ARBA00023015"/>
    </source>
</evidence>
<reference evidence="5 6" key="1">
    <citation type="journal article" date="2019" name="Int. J. Syst. Evol. Microbiol.">
        <title>The Global Catalogue of Microorganisms (GCM) 10K type strain sequencing project: providing services to taxonomists for standard genome sequencing and annotation.</title>
        <authorList>
            <consortium name="The Broad Institute Genomics Platform"/>
            <consortium name="The Broad Institute Genome Sequencing Center for Infectious Disease"/>
            <person name="Wu L."/>
            <person name="Ma J."/>
        </authorList>
    </citation>
    <scope>NUCLEOTIDE SEQUENCE [LARGE SCALE GENOMIC DNA]</scope>
    <source>
        <strain evidence="5 6">JCM 13378</strain>
    </source>
</reference>
<dbReference type="Pfam" id="PF12833">
    <property type="entry name" value="HTH_18"/>
    <property type="match status" value="1"/>
</dbReference>
<dbReference type="PANTHER" id="PTHR43130:SF3">
    <property type="entry name" value="HTH-TYPE TRANSCRIPTIONAL REGULATOR RV1931C"/>
    <property type="match status" value="1"/>
</dbReference>
<name>A0ABN0WXY3_9ALTE</name>
<dbReference type="Gene3D" id="1.10.10.60">
    <property type="entry name" value="Homeodomain-like"/>
    <property type="match status" value="2"/>
</dbReference>
<keyword evidence="6" id="KW-1185">Reference proteome</keyword>